<reference evidence="2 3" key="1">
    <citation type="submission" date="2020-12" db="EMBL/GenBank/DDBJ databases">
        <title>YIM B01967 draft genome.</title>
        <authorList>
            <person name="Yan X."/>
        </authorList>
    </citation>
    <scope>NUCLEOTIDE SEQUENCE [LARGE SCALE GENOMIC DNA]</scope>
    <source>
        <strain evidence="2 3">YIM B01967</strain>
    </source>
</reference>
<name>A0ABS1H2T4_9BACL</name>
<gene>
    <name evidence="2" type="ORF">JFL43_02445</name>
</gene>
<sequence length="312" mass="36215">MKALERLLQRLPLSHLKIIDIRTQLETISAGFNGETRVDQIMQEIQFDIPFFYFPNFECELSPTRFSQLDSVLLTNRYLLLIEIKNMRGELHFNEQPYQLIQDIEGKKGAYHCPQMQLLRAADTVEHWLNCMELPKLPIYKIIVMPNSRTIIKTAPTKVPLIMSKQVALYIQKLNKLPAVINENQFLELSDAIITGNKPFKQKSLCEKYHIPKEHIKNGVICHCGASGIRISERTWHCPTCKCAIPNAIEQTIQDWFWICGEVVTIKEFMDFLQCNSRNLVARTLNNSNLIALGNTKSRRFLYNHRVPIFNK</sequence>
<dbReference type="EMBL" id="JAEOAH010000003">
    <property type="protein sequence ID" value="MBK3493735.1"/>
    <property type="molecule type" value="Genomic_DNA"/>
</dbReference>
<dbReference type="Pfam" id="PF08378">
    <property type="entry name" value="NERD"/>
    <property type="match status" value="1"/>
</dbReference>
<feature type="domain" description="NERD" evidence="1">
    <location>
        <begin position="30"/>
        <end position="152"/>
    </location>
</feature>
<protein>
    <submittedName>
        <fullName evidence="2">NERD domain-containing protein</fullName>
    </submittedName>
</protein>
<dbReference type="PROSITE" id="PS50965">
    <property type="entry name" value="NERD"/>
    <property type="match status" value="1"/>
</dbReference>
<dbReference type="Proteomes" id="UP000618943">
    <property type="component" value="Unassembled WGS sequence"/>
</dbReference>
<evidence type="ECO:0000313" key="3">
    <source>
        <dbReference type="Proteomes" id="UP000618943"/>
    </source>
</evidence>
<dbReference type="InterPro" id="IPR011528">
    <property type="entry name" value="NERD"/>
</dbReference>
<organism evidence="2 3">
    <name type="scientific">Viridibacillus soli</name>
    <dbReference type="NCBI Taxonomy" id="2798301"/>
    <lineage>
        <taxon>Bacteria</taxon>
        <taxon>Bacillati</taxon>
        <taxon>Bacillota</taxon>
        <taxon>Bacilli</taxon>
        <taxon>Bacillales</taxon>
        <taxon>Caryophanaceae</taxon>
        <taxon>Viridibacillus</taxon>
    </lineage>
</organism>
<proteinExistence type="predicted"/>
<keyword evidence="3" id="KW-1185">Reference proteome</keyword>
<dbReference type="RefSeq" id="WP_200747773.1">
    <property type="nucleotide sequence ID" value="NZ_JAEOAH010000003.1"/>
</dbReference>
<evidence type="ECO:0000313" key="2">
    <source>
        <dbReference type="EMBL" id="MBK3493735.1"/>
    </source>
</evidence>
<comment type="caution">
    <text evidence="2">The sequence shown here is derived from an EMBL/GenBank/DDBJ whole genome shotgun (WGS) entry which is preliminary data.</text>
</comment>
<evidence type="ECO:0000259" key="1">
    <source>
        <dbReference type="PROSITE" id="PS50965"/>
    </source>
</evidence>
<accession>A0ABS1H2T4</accession>